<name>A0AAE3G257_9GAMM</name>
<sequence>MHCSVYKGRKAPDHYLFLPRRDDFDGVPQALLDRFGVLEHVMDLVLTPQRRLARTDIHALMRSLLVQGCYVQLPPKDETDFNQIA</sequence>
<dbReference type="Pfam" id="PF05166">
    <property type="entry name" value="YcgL"/>
    <property type="match status" value="1"/>
</dbReference>
<dbReference type="Proteomes" id="UP001205843">
    <property type="component" value="Unassembled WGS sequence"/>
</dbReference>
<protein>
    <recommendedName>
        <fullName evidence="1">YcgL domain-containing protein J2T57_000438</fullName>
    </recommendedName>
</protein>
<dbReference type="InterPro" id="IPR027354">
    <property type="entry name" value="YcgL_dom"/>
</dbReference>
<dbReference type="HAMAP" id="MF_01866">
    <property type="entry name" value="UPF0745"/>
    <property type="match status" value="1"/>
</dbReference>
<dbReference type="PANTHER" id="PTHR38109">
    <property type="entry name" value="PROTEIN YCGL"/>
    <property type="match status" value="1"/>
</dbReference>
<dbReference type="PANTHER" id="PTHR38109:SF1">
    <property type="entry name" value="PROTEIN YCGL"/>
    <property type="match status" value="1"/>
</dbReference>
<evidence type="ECO:0000313" key="4">
    <source>
        <dbReference type="Proteomes" id="UP001205843"/>
    </source>
</evidence>
<feature type="domain" description="YcgL" evidence="2">
    <location>
        <begin position="1"/>
        <end position="85"/>
    </location>
</feature>
<dbReference type="AlphaFoldDB" id="A0AAE3G257"/>
<proteinExistence type="inferred from homology"/>
<evidence type="ECO:0000259" key="2">
    <source>
        <dbReference type="PROSITE" id="PS51648"/>
    </source>
</evidence>
<dbReference type="InterPro" id="IPR038068">
    <property type="entry name" value="YcgL-like_sf"/>
</dbReference>
<organism evidence="3 4">
    <name type="scientific">Natronocella acetinitrilica</name>
    <dbReference type="NCBI Taxonomy" id="414046"/>
    <lineage>
        <taxon>Bacteria</taxon>
        <taxon>Pseudomonadati</taxon>
        <taxon>Pseudomonadota</taxon>
        <taxon>Gammaproteobacteria</taxon>
        <taxon>Chromatiales</taxon>
        <taxon>Ectothiorhodospiraceae</taxon>
        <taxon>Natronocella</taxon>
    </lineage>
</organism>
<dbReference type="EMBL" id="JALJXV010000001">
    <property type="protein sequence ID" value="MCP1673346.1"/>
    <property type="molecule type" value="Genomic_DNA"/>
</dbReference>
<evidence type="ECO:0000313" key="3">
    <source>
        <dbReference type="EMBL" id="MCP1673346.1"/>
    </source>
</evidence>
<keyword evidence="4" id="KW-1185">Reference proteome</keyword>
<gene>
    <name evidence="3" type="ORF">J2T57_000438</name>
</gene>
<dbReference type="Gene3D" id="3.10.510.20">
    <property type="entry name" value="YcgL domain"/>
    <property type="match status" value="1"/>
</dbReference>
<dbReference type="PROSITE" id="PS51648">
    <property type="entry name" value="YCGL"/>
    <property type="match status" value="1"/>
</dbReference>
<comment type="caution">
    <text evidence="3">The sequence shown here is derived from an EMBL/GenBank/DDBJ whole genome shotgun (WGS) entry which is preliminary data.</text>
</comment>
<evidence type="ECO:0000256" key="1">
    <source>
        <dbReference type="HAMAP-Rule" id="MF_01866"/>
    </source>
</evidence>
<accession>A0AAE3G257</accession>
<dbReference type="SUPFAM" id="SSF160191">
    <property type="entry name" value="YcgL-like"/>
    <property type="match status" value="1"/>
</dbReference>
<dbReference type="RefSeq" id="WP_253473552.1">
    <property type="nucleotide sequence ID" value="NZ_JALJXV010000001.1"/>
</dbReference>
<reference evidence="3" key="1">
    <citation type="submission" date="2022-03" db="EMBL/GenBank/DDBJ databases">
        <title>Genomic Encyclopedia of Type Strains, Phase III (KMG-III): the genomes of soil and plant-associated and newly described type strains.</title>
        <authorList>
            <person name="Whitman W."/>
        </authorList>
    </citation>
    <scope>NUCLEOTIDE SEQUENCE</scope>
    <source>
        <strain evidence="3">ANL 6-2</strain>
    </source>
</reference>